<keyword evidence="4" id="KW-1185">Reference proteome</keyword>
<dbReference type="AlphaFoldDB" id="A0A5Q0TJT9"/>
<reference evidence="3 4" key="1">
    <citation type="submission" date="2019-10" db="EMBL/GenBank/DDBJ databases">
        <title>Vibrio sp. nov., isolated from Coralline algae surface.</title>
        <authorList>
            <person name="Geng Y."/>
            <person name="Zhang X."/>
        </authorList>
    </citation>
    <scope>NUCLEOTIDE SEQUENCE [LARGE SCALE GENOMIC DNA]</scope>
    <source>
        <strain evidence="3 4">SM1977</strain>
    </source>
</reference>
<dbReference type="PROSITE" id="PS51671">
    <property type="entry name" value="ACT"/>
    <property type="match status" value="1"/>
</dbReference>
<dbReference type="InterPro" id="IPR016867">
    <property type="entry name" value="GcvR"/>
</dbReference>
<proteinExistence type="predicted"/>
<dbReference type="GO" id="GO:0006355">
    <property type="term" value="P:regulation of DNA-templated transcription"/>
    <property type="evidence" value="ECO:0007669"/>
    <property type="project" value="UniProtKB-UniRule"/>
</dbReference>
<dbReference type="EMBL" id="CP045699">
    <property type="protein sequence ID" value="QGA65347.1"/>
    <property type="molecule type" value="Genomic_DNA"/>
</dbReference>
<dbReference type="Proteomes" id="UP000348942">
    <property type="component" value="Chromosome 1"/>
</dbReference>
<organism evidence="3 4">
    <name type="scientific">Vibrio algicola</name>
    <dbReference type="NCBI Taxonomy" id="2662262"/>
    <lineage>
        <taxon>Bacteria</taxon>
        <taxon>Pseudomonadati</taxon>
        <taxon>Pseudomonadota</taxon>
        <taxon>Gammaproteobacteria</taxon>
        <taxon>Vibrionales</taxon>
        <taxon>Vibrionaceae</taxon>
        <taxon>Vibrio</taxon>
    </lineage>
</organism>
<protein>
    <recommendedName>
        <fullName evidence="1">Glycine cleavage system transcriptional repressor</fullName>
    </recommendedName>
</protein>
<gene>
    <name evidence="3" type="ORF">GFB47_07895</name>
</gene>
<dbReference type="PIRSF" id="PIRSF028103">
    <property type="entry name" value="GcvR"/>
    <property type="match status" value="1"/>
</dbReference>
<comment type="subcellular location">
    <subcellularLocation>
        <location evidence="1">Cytoplasm</location>
    </subcellularLocation>
</comment>
<evidence type="ECO:0000313" key="3">
    <source>
        <dbReference type="EMBL" id="QGA65347.1"/>
    </source>
</evidence>
<dbReference type="PANTHER" id="PTHR34875:SF5">
    <property type="entry name" value="GLYCINE CLEAVAGE SYSTEM TRANSCRIPTIONAL REPRESSOR"/>
    <property type="match status" value="1"/>
</dbReference>
<keyword evidence="1" id="KW-0963">Cytoplasm</keyword>
<dbReference type="PANTHER" id="PTHR34875">
    <property type="entry name" value="UPF0237 PROTEIN MJ1558"/>
    <property type="match status" value="1"/>
</dbReference>
<name>A0A5Q0TJT9_9VIBR</name>
<feature type="domain" description="ACT" evidence="2">
    <location>
        <begin position="5"/>
        <end position="82"/>
    </location>
</feature>
<keyword evidence="1" id="KW-0804">Transcription</keyword>
<dbReference type="FunFam" id="3.30.70.260:FF:000005">
    <property type="entry name" value="Glycine cleavage system transcriptional repressor"/>
    <property type="match status" value="1"/>
</dbReference>
<evidence type="ECO:0000256" key="1">
    <source>
        <dbReference type="PIRNR" id="PIRNR028103"/>
    </source>
</evidence>
<sequence length="179" mass="19617">MHHLVITAIGTDRPGICNRITNIISQASGNIIDSRIAIFGSEFTLIMLVSGEASAITRIETLLPVMGSAQDLMVVMKRTATHQTPSYIYKIDIKIEAEDKVGLIDAFTHFFSQRELSISKLSAKTLTKETDPQAHQKHFSISMTGLSKDAPVPDGLQADFNQLCQSLAVTGTIKISYHE</sequence>
<dbReference type="InterPro" id="IPR050990">
    <property type="entry name" value="UPF0237/GcvR_regulator"/>
</dbReference>
<dbReference type="Pfam" id="PF13740">
    <property type="entry name" value="ACT_6"/>
    <property type="match status" value="1"/>
</dbReference>
<dbReference type="RefSeq" id="WP_153447495.1">
    <property type="nucleotide sequence ID" value="NZ_CP045699.1"/>
</dbReference>
<dbReference type="GO" id="GO:0005737">
    <property type="term" value="C:cytoplasm"/>
    <property type="evidence" value="ECO:0007669"/>
    <property type="project" value="UniProtKB-SubCell"/>
</dbReference>
<accession>A0A5Q0TJT9</accession>
<dbReference type="SUPFAM" id="SSF55021">
    <property type="entry name" value="ACT-like"/>
    <property type="match status" value="2"/>
</dbReference>
<evidence type="ECO:0000313" key="4">
    <source>
        <dbReference type="Proteomes" id="UP000348942"/>
    </source>
</evidence>
<dbReference type="InterPro" id="IPR045865">
    <property type="entry name" value="ACT-like_dom_sf"/>
</dbReference>
<keyword evidence="1" id="KW-0678">Repressor</keyword>
<dbReference type="Gene3D" id="3.30.70.260">
    <property type="match status" value="2"/>
</dbReference>
<dbReference type="InterPro" id="IPR002912">
    <property type="entry name" value="ACT_dom"/>
</dbReference>
<evidence type="ECO:0000259" key="2">
    <source>
        <dbReference type="PROSITE" id="PS51671"/>
    </source>
</evidence>